<evidence type="ECO:0000313" key="10">
    <source>
        <dbReference type="EMBL" id="MFC4296757.1"/>
    </source>
</evidence>
<keyword evidence="2 8" id="KW-1277">Toxin-antitoxin system</keyword>
<comment type="caution">
    <text evidence="10">The sequence shown here is derived from an EMBL/GenBank/DDBJ whole genome shotgun (WGS) entry which is preliminary data.</text>
</comment>
<dbReference type="Gene3D" id="3.40.50.1010">
    <property type="entry name" value="5'-nuclease"/>
    <property type="match status" value="1"/>
</dbReference>
<dbReference type="HAMAP" id="MF_00265">
    <property type="entry name" value="VapC_Nob1"/>
    <property type="match status" value="1"/>
</dbReference>
<keyword evidence="8" id="KW-0800">Toxin</keyword>
<evidence type="ECO:0000256" key="5">
    <source>
        <dbReference type="ARBA" id="ARBA00022801"/>
    </source>
</evidence>
<reference evidence="11" key="1">
    <citation type="journal article" date="2019" name="Int. J. Syst. Evol. Microbiol.">
        <title>The Global Catalogue of Microorganisms (GCM) 10K type strain sequencing project: providing services to taxonomists for standard genome sequencing and annotation.</title>
        <authorList>
            <consortium name="The Broad Institute Genomics Platform"/>
            <consortium name="The Broad Institute Genome Sequencing Center for Infectious Disease"/>
            <person name="Wu L."/>
            <person name="Ma J."/>
        </authorList>
    </citation>
    <scope>NUCLEOTIDE SEQUENCE [LARGE SCALE GENOMIC DNA]</scope>
    <source>
        <strain evidence="11">CGMCC 1.19029</strain>
    </source>
</reference>
<dbReference type="RefSeq" id="WP_376811334.1">
    <property type="nucleotide sequence ID" value="NZ_JBHSDY010000001.1"/>
</dbReference>
<evidence type="ECO:0000256" key="4">
    <source>
        <dbReference type="ARBA" id="ARBA00022723"/>
    </source>
</evidence>
<dbReference type="PANTHER" id="PTHR33653">
    <property type="entry name" value="RIBONUCLEASE VAPC2"/>
    <property type="match status" value="1"/>
</dbReference>
<keyword evidence="3 8" id="KW-0540">Nuclease</keyword>
<keyword evidence="4 8" id="KW-0479">Metal-binding</keyword>
<dbReference type="EC" id="3.1.-.-" evidence="8"/>
<organism evidence="10 11">
    <name type="scientific">Castellaniella hirudinis</name>
    <dbReference type="NCBI Taxonomy" id="1144617"/>
    <lineage>
        <taxon>Bacteria</taxon>
        <taxon>Pseudomonadati</taxon>
        <taxon>Pseudomonadota</taxon>
        <taxon>Betaproteobacteria</taxon>
        <taxon>Burkholderiales</taxon>
        <taxon>Alcaligenaceae</taxon>
        <taxon>Castellaniella</taxon>
    </lineage>
</organism>
<feature type="binding site" evidence="8">
    <location>
        <position position="86"/>
    </location>
    <ligand>
        <name>Mg(2+)</name>
        <dbReference type="ChEBI" id="CHEBI:18420"/>
    </ligand>
</feature>
<dbReference type="SUPFAM" id="SSF88723">
    <property type="entry name" value="PIN domain-like"/>
    <property type="match status" value="1"/>
</dbReference>
<comment type="similarity">
    <text evidence="7 8">Belongs to the PINc/VapC protein family.</text>
</comment>
<dbReference type="InterPro" id="IPR050556">
    <property type="entry name" value="Type_II_TA_system_RNase"/>
</dbReference>
<feature type="domain" description="PIN" evidence="9">
    <location>
        <begin position="5"/>
        <end position="106"/>
    </location>
</feature>
<comment type="cofactor">
    <cofactor evidence="1 8">
        <name>Mg(2+)</name>
        <dbReference type="ChEBI" id="CHEBI:18420"/>
    </cofactor>
</comment>
<dbReference type="InterPro" id="IPR002716">
    <property type="entry name" value="PIN_dom"/>
</dbReference>
<dbReference type="InterPro" id="IPR029060">
    <property type="entry name" value="PIN-like_dom_sf"/>
</dbReference>
<evidence type="ECO:0000256" key="8">
    <source>
        <dbReference type="HAMAP-Rule" id="MF_00265"/>
    </source>
</evidence>
<proteinExistence type="inferred from homology"/>
<dbReference type="InterPro" id="IPR022907">
    <property type="entry name" value="VapC_family"/>
</dbReference>
<evidence type="ECO:0000256" key="1">
    <source>
        <dbReference type="ARBA" id="ARBA00001946"/>
    </source>
</evidence>
<sequence>MVRALIDTNVLIDFLSGHEKARLEIGRHARPAISIITWMEVLVGAAPHEESTIRRWLDSFERIGVDDRVAGRAVVIRKDRRIRLPDAIIWASAQIHGMLLVSRNHRDFPADAPDVRVPY</sequence>
<keyword evidence="5 8" id="KW-0378">Hydrolase</keyword>
<evidence type="ECO:0000256" key="6">
    <source>
        <dbReference type="ARBA" id="ARBA00022842"/>
    </source>
</evidence>
<dbReference type="PANTHER" id="PTHR33653:SF1">
    <property type="entry name" value="RIBONUCLEASE VAPC2"/>
    <property type="match status" value="1"/>
</dbReference>
<dbReference type="Pfam" id="PF01850">
    <property type="entry name" value="PIN"/>
    <property type="match status" value="1"/>
</dbReference>
<evidence type="ECO:0000256" key="3">
    <source>
        <dbReference type="ARBA" id="ARBA00022722"/>
    </source>
</evidence>
<accession>A0ABV8RU03</accession>
<feature type="binding site" evidence="8">
    <location>
        <position position="7"/>
    </location>
    <ligand>
        <name>Mg(2+)</name>
        <dbReference type="ChEBI" id="CHEBI:18420"/>
    </ligand>
</feature>
<evidence type="ECO:0000259" key="9">
    <source>
        <dbReference type="Pfam" id="PF01850"/>
    </source>
</evidence>
<gene>
    <name evidence="8" type="primary">vapC</name>
    <name evidence="10" type="ORF">ACFO0J_01725</name>
</gene>
<dbReference type="EMBL" id="JBHSDY010000001">
    <property type="protein sequence ID" value="MFC4296757.1"/>
    <property type="molecule type" value="Genomic_DNA"/>
</dbReference>
<keyword evidence="6 8" id="KW-0460">Magnesium</keyword>
<comment type="function">
    <text evidence="8">Toxic component of a toxin-antitoxin (TA) system. An RNase.</text>
</comment>
<evidence type="ECO:0000256" key="2">
    <source>
        <dbReference type="ARBA" id="ARBA00022649"/>
    </source>
</evidence>
<evidence type="ECO:0000256" key="7">
    <source>
        <dbReference type="ARBA" id="ARBA00038093"/>
    </source>
</evidence>
<dbReference type="Proteomes" id="UP001595756">
    <property type="component" value="Unassembled WGS sequence"/>
</dbReference>
<protein>
    <recommendedName>
        <fullName evidence="8">Ribonuclease VapC</fullName>
        <shortName evidence="8">RNase VapC</shortName>
        <ecNumber evidence="8">3.1.-.-</ecNumber>
    </recommendedName>
    <alternativeName>
        <fullName evidence="8">Toxin VapC</fullName>
    </alternativeName>
</protein>
<keyword evidence="11" id="KW-1185">Reference proteome</keyword>
<name>A0ABV8RU03_9BURK</name>
<dbReference type="CDD" id="cd18737">
    <property type="entry name" value="PIN_VapC4-5_FitB-like"/>
    <property type="match status" value="1"/>
</dbReference>
<evidence type="ECO:0000313" key="11">
    <source>
        <dbReference type="Proteomes" id="UP001595756"/>
    </source>
</evidence>